<dbReference type="PROSITE" id="PS50893">
    <property type="entry name" value="ABC_TRANSPORTER_2"/>
    <property type="match status" value="1"/>
</dbReference>
<accession>A0ABR5V8W5</accession>
<name>A0ABR5V8W5_9CORY</name>
<dbReference type="InterPro" id="IPR027417">
    <property type="entry name" value="P-loop_NTPase"/>
</dbReference>
<feature type="domain" description="ABC transporter" evidence="3">
    <location>
        <begin position="5"/>
        <end position="230"/>
    </location>
</feature>
<reference evidence="4 5" key="1">
    <citation type="journal article" date="2016" name="Int. J. Syst. Evol. Microbiol.">
        <title>Resolving the Complexity of Human Skin Metagenomes Using Single-Molecule Sequencing.</title>
        <authorList>
            <consortium name="NISC Comparative Sequencing Program"/>
            <person name="Tsai Y.C."/>
            <person name="Conlan S."/>
            <person name="Deming C."/>
            <person name="Segre J.A."/>
            <person name="Kong H.H."/>
            <person name="Korlach J."/>
            <person name="Oh J."/>
        </authorList>
    </citation>
    <scope>NUCLEOTIDE SEQUENCE [LARGE SCALE GENOMIC DNA]</scope>
    <source>
        <strain evidence="4 5">1B08</strain>
    </source>
</reference>
<evidence type="ECO:0000256" key="2">
    <source>
        <dbReference type="ARBA" id="ARBA00022840"/>
    </source>
</evidence>
<evidence type="ECO:0000256" key="1">
    <source>
        <dbReference type="ARBA" id="ARBA00022741"/>
    </source>
</evidence>
<dbReference type="Gene3D" id="3.40.50.300">
    <property type="entry name" value="P-loop containing nucleotide triphosphate hydrolases"/>
    <property type="match status" value="1"/>
</dbReference>
<dbReference type="SUPFAM" id="SSF52540">
    <property type="entry name" value="P-loop containing nucleoside triphosphate hydrolases"/>
    <property type="match status" value="1"/>
</dbReference>
<dbReference type="InterPro" id="IPR003593">
    <property type="entry name" value="AAA+_ATPase"/>
</dbReference>
<keyword evidence="2" id="KW-0067">ATP-binding</keyword>
<comment type="caution">
    <text evidence="4">The sequence shown here is derived from an EMBL/GenBank/DDBJ whole genome shotgun (WGS) entry which is preliminary data.</text>
</comment>
<evidence type="ECO:0000313" key="5">
    <source>
        <dbReference type="Proteomes" id="UP000070339"/>
    </source>
</evidence>
<gene>
    <name evidence="4" type="ORF">WM41_1464</name>
</gene>
<dbReference type="RefSeq" id="WP_049191761.1">
    <property type="nucleotide sequence ID" value="NZ_LTEB01000028.1"/>
</dbReference>
<proteinExistence type="predicted"/>
<keyword evidence="1" id="KW-0547">Nucleotide-binding</keyword>
<organism evidence="4 5">
    <name type="scientific">Corynebacterium simulans</name>
    <dbReference type="NCBI Taxonomy" id="146827"/>
    <lineage>
        <taxon>Bacteria</taxon>
        <taxon>Bacillati</taxon>
        <taxon>Actinomycetota</taxon>
        <taxon>Actinomycetes</taxon>
        <taxon>Mycobacteriales</taxon>
        <taxon>Corynebacteriaceae</taxon>
        <taxon>Corynebacterium</taxon>
    </lineage>
</organism>
<dbReference type="PANTHER" id="PTHR43158:SF2">
    <property type="entry name" value="SKFA PEPTIDE EXPORT ATP-BINDING PROTEIN SKFE"/>
    <property type="match status" value="1"/>
</dbReference>
<protein>
    <submittedName>
        <fullName evidence="4">ABC transporter family protein</fullName>
    </submittedName>
</protein>
<dbReference type="InterPro" id="IPR003439">
    <property type="entry name" value="ABC_transporter-like_ATP-bd"/>
</dbReference>
<keyword evidence="5" id="KW-1185">Reference proteome</keyword>
<dbReference type="SMART" id="SM00382">
    <property type="entry name" value="AAA"/>
    <property type="match status" value="1"/>
</dbReference>
<evidence type="ECO:0000259" key="3">
    <source>
        <dbReference type="PROSITE" id="PS50893"/>
    </source>
</evidence>
<dbReference type="Proteomes" id="UP000070339">
    <property type="component" value="Unassembled WGS sequence"/>
</dbReference>
<evidence type="ECO:0000313" key="4">
    <source>
        <dbReference type="EMBL" id="KXU17902.1"/>
    </source>
</evidence>
<dbReference type="EMBL" id="LTEB01000028">
    <property type="protein sequence ID" value="KXU17902.1"/>
    <property type="molecule type" value="Genomic_DNA"/>
</dbReference>
<dbReference type="Pfam" id="PF00005">
    <property type="entry name" value="ABC_tran"/>
    <property type="match status" value="1"/>
</dbReference>
<sequence>MACSLVAKNLQISRGKTVVVDNFSAELKSGEIVAMVGRNGAGKSTIMSVLTGNLVAASGTVSIASNNDPKTDNAASSVAFVSQGRPLYTGITVKQHVQLAKDLNENFKLDWATEKITSLRIPMNAKISQLSGGQHTQVALIIALARGKRFMVLDEPMADLDPVVKIWVRKLLEYAAKEENVGILVSSHTVSDLSPVLSHLWVIEHGELLVSVPRETIENEEHGDFEKFVLDHLTKEGI</sequence>
<dbReference type="PANTHER" id="PTHR43158">
    <property type="entry name" value="SKFA PEPTIDE EXPORT ATP-BINDING PROTEIN SKFE"/>
    <property type="match status" value="1"/>
</dbReference>